<organism evidence="7 8">
    <name type="scientific">Ruixingdingia sedimenti</name>
    <dbReference type="NCBI Taxonomy" id="3073604"/>
    <lineage>
        <taxon>Bacteria</taxon>
        <taxon>Pseudomonadati</taxon>
        <taxon>Pseudomonadota</taxon>
        <taxon>Alphaproteobacteria</taxon>
        <taxon>Rhodobacterales</taxon>
        <taxon>Paracoccaceae</taxon>
        <taxon>Ruixingdingia</taxon>
    </lineage>
</organism>
<evidence type="ECO:0000313" key="7">
    <source>
        <dbReference type="EMBL" id="MDR5655208.1"/>
    </source>
</evidence>
<dbReference type="Gene3D" id="2.40.30.110">
    <property type="entry name" value="Aminomethyltransferase beta-barrel domains"/>
    <property type="match status" value="1"/>
</dbReference>
<proteinExistence type="inferred from homology"/>
<dbReference type="Gene3D" id="3.30.70.1400">
    <property type="entry name" value="Aminomethyltransferase beta-barrel domains"/>
    <property type="match status" value="1"/>
</dbReference>
<evidence type="ECO:0000259" key="3">
    <source>
        <dbReference type="Pfam" id="PF01266"/>
    </source>
</evidence>
<dbReference type="Pfam" id="PF16350">
    <property type="entry name" value="FAO_M"/>
    <property type="match status" value="1"/>
</dbReference>
<dbReference type="Pfam" id="PF01266">
    <property type="entry name" value="DAO"/>
    <property type="match status" value="1"/>
</dbReference>
<dbReference type="RefSeq" id="WP_310459314.1">
    <property type="nucleotide sequence ID" value="NZ_JAVKPH010000053.1"/>
</dbReference>
<dbReference type="Pfam" id="PF08669">
    <property type="entry name" value="GCV_T_C"/>
    <property type="match status" value="1"/>
</dbReference>
<evidence type="ECO:0000259" key="5">
    <source>
        <dbReference type="Pfam" id="PF08669"/>
    </source>
</evidence>
<dbReference type="EMBL" id="JAVKPH010000053">
    <property type="protein sequence ID" value="MDR5655208.1"/>
    <property type="molecule type" value="Genomic_DNA"/>
</dbReference>
<gene>
    <name evidence="7" type="ORF">RGD00_21605</name>
</gene>
<dbReference type="Gene3D" id="3.30.9.10">
    <property type="entry name" value="D-Amino Acid Oxidase, subunit A, domain 2"/>
    <property type="match status" value="1"/>
</dbReference>
<comment type="similarity">
    <text evidence="1">Belongs to the GcvT family.</text>
</comment>
<dbReference type="InterPro" id="IPR028896">
    <property type="entry name" value="GcvT/YgfZ/DmdA"/>
</dbReference>
<evidence type="ECO:0000259" key="6">
    <source>
        <dbReference type="Pfam" id="PF16350"/>
    </source>
</evidence>
<dbReference type="SUPFAM" id="SSF51905">
    <property type="entry name" value="FAD/NAD(P)-binding domain"/>
    <property type="match status" value="1"/>
</dbReference>
<evidence type="ECO:0000313" key="8">
    <source>
        <dbReference type="Proteomes" id="UP001247754"/>
    </source>
</evidence>
<reference evidence="7 8" key="1">
    <citation type="submission" date="2023-09" db="EMBL/GenBank/DDBJ databases">
        <title>Xinfangfangia sedmenti sp. nov., isolated the sedment.</title>
        <authorList>
            <person name="Xu L."/>
        </authorList>
    </citation>
    <scope>NUCLEOTIDE SEQUENCE [LARGE SCALE GENOMIC DNA]</scope>
    <source>
        <strain evidence="7 8">LG-4</strain>
    </source>
</reference>
<name>A0ABU1FF59_9RHOB</name>
<sequence>MDIPSKADVVIVGGGVAGCSIAYHLAKSGMTDVVLCERKQLTCGTTWHAAGLVTQLRATRQMTELAQYTGELFGQLEAETGQATGFRRSGSLRVATNAARYEELARGASMGRNFGLPVEAVSAAEIKERWSPIDTEGITGGFWFPMDGQVNPTDVTMAYAKGARMRGARIIEHLPVTRILVENGRATGVMTPHGPIAARHVVICGGMWSRDLAADIGVTLPLHAAEHFYVVTEPIPGLPRDLPVLFMGDEWTYYKEEAGKLLVGFFEPRGKPWGAEGIPDSFCFDSLPEDIDHIAPHLDDAVRRIPLLRSAGMQLFFNGPESFTPDNRYLLGETPEVAGLFCATGFNSLGILSSGGVGRALAAWIRDGRPPVELIDVDVRRTQAFQRNRAYLAARAGESLGVSFDMHWPGRQFQTARGIRRSPFHDRLVAAGAFMTETSGWERPGFFGTPEEVANVRYSYDRPSWFENVRRECLTTAQDVAIFDHTCFVKYRVEGPDALAVLEHLSANRIDVPVGRVVYTQWLNDAGGIEADVTITRLAETEFLVVTVAVSQRRDLSWLRRHIPEGARVMVCDITSGLPMLAVMGPKARELLRRVSPDDLSNAAFPFGTSREIDLGHARVRASRLTYMGELGYELYVEAEFAAHVYDTLIEAGRDLGLGHAGFFALNALRMEKGYRHWGHDIGEEDTPYQAGLGFAVALDKPGGFIGREALARQKAAGPLQRRMVQLKLTGGDHPPLMYHHEPILRDGAIVGSVMSGAYGFRVDASLGLGYVTAPGGVTQDWLASGRFEVEIAMRPWPVEVQFGPWYDPRGERIKA</sequence>
<dbReference type="SUPFAM" id="SSF54373">
    <property type="entry name" value="FAD-linked reductases, C-terminal domain"/>
    <property type="match status" value="1"/>
</dbReference>
<feature type="domain" description="FAD dependent oxidoreductase central" evidence="6">
    <location>
        <begin position="367"/>
        <end position="422"/>
    </location>
</feature>
<dbReference type="Gene3D" id="3.30.1360.120">
    <property type="entry name" value="Probable tRNA modification gtpase trme, domain 1"/>
    <property type="match status" value="1"/>
</dbReference>
<dbReference type="Pfam" id="PF01571">
    <property type="entry name" value="GCV_T"/>
    <property type="match status" value="1"/>
</dbReference>
<accession>A0ABU1FF59</accession>
<dbReference type="InterPro" id="IPR006076">
    <property type="entry name" value="FAD-dep_OxRdtase"/>
</dbReference>
<dbReference type="PANTHER" id="PTHR43757:SF15">
    <property type="entry name" value="PYRUVATE DEHYDROGENASE PHOSPHATASE REGULATORY SUBUNIT, MITOCHONDRIAL-LIKE"/>
    <property type="match status" value="1"/>
</dbReference>
<dbReference type="PROSITE" id="PS51257">
    <property type="entry name" value="PROKAR_LIPOPROTEIN"/>
    <property type="match status" value="1"/>
</dbReference>
<evidence type="ECO:0000256" key="1">
    <source>
        <dbReference type="ARBA" id="ARBA00008609"/>
    </source>
</evidence>
<protein>
    <submittedName>
        <fullName evidence="7">FAD-dependent oxidoreductase</fullName>
    </submittedName>
</protein>
<keyword evidence="8" id="KW-1185">Reference proteome</keyword>
<keyword evidence="2" id="KW-0560">Oxidoreductase</keyword>
<evidence type="ECO:0000256" key="2">
    <source>
        <dbReference type="ARBA" id="ARBA00023002"/>
    </source>
</evidence>
<dbReference type="SUPFAM" id="SSF101790">
    <property type="entry name" value="Aminomethyltransferase beta-barrel domain"/>
    <property type="match status" value="1"/>
</dbReference>
<dbReference type="InterPro" id="IPR036188">
    <property type="entry name" value="FAD/NAD-bd_sf"/>
</dbReference>
<dbReference type="PANTHER" id="PTHR43757">
    <property type="entry name" value="AMINOMETHYLTRANSFERASE"/>
    <property type="match status" value="1"/>
</dbReference>
<evidence type="ECO:0000259" key="4">
    <source>
        <dbReference type="Pfam" id="PF01571"/>
    </source>
</evidence>
<dbReference type="Gene3D" id="3.50.50.60">
    <property type="entry name" value="FAD/NAD(P)-binding domain"/>
    <property type="match status" value="1"/>
</dbReference>
<dbReference type="InterPro" id="IPR027266">
    <property type="entry name" value="TrmE/GcvT-like"/>
</dbReference>
<feature type="domain" description="FAD dependent oxidoreductase" evidence="3">
    <location>
        <begin position="8"/>
        <end position="364"/>
    </location>
</feature>
<feature type="domain" description="Aminomethyltransferase C-terminal" evidence="5">
    <location>
        <begin position="722"/>
        <end position="808"/>
    </location>
</feature>
<comment type="caution">
    <text evidence="7">The sequence shown here is derived from an EMBL/GenBank/DDBJ whole genome shotgun (WGS) entry which is preliminary data.</text>
</comment>
<dbReference type="InterPro" id="IPR029043">
    <property type="entry name" value="GcvT/YgfZ_C"/>
</dbReference>
<dbReference type="SUPFAM" id="SSF103025">
    <property type="entry name" value="Folate-binding domain"/>
    <property type="match status" value="1"/>
</dbReference>
<feature type="domain" description="GCVT N-terminal" evidence="4">
    <location>
        <begin position="424"/>
        <end position="701"/>
    </location>
</feature>
<dbReference type="InterPro" id="IPR013977">
    <property type="entry name" value="GcvT_C"/>
</dbReference>
<dbReference type="Proteomes" id="UP001247754">
    <property type="component" value="Unassembled WGS sequence"/>
</dbReference>
<dbReference type="InterPro" id="IPR006222">
    <property type="entry name" value="GCVT_N"/>
</dbReference>
<dbReference type="InterPro" id="IPR032503">
    <property type="entry name" value="FAO_M"/>
</dbReference>